<protein>
    <submittedName>
        <fullName evidence="9">TonB-dependent receptor</fullName>
    </submittedName>
</protein>
<dbReference type="PROSITE" id="PS51257">
    <property type="entry name" value="PROKAR_LIPOPROTEIN"/>
    <property type="match status" value="1"/>
</dbReference>
<evidence type="ECO:0000313" key="9">
    <source>
        <dbReference type="EMBL" id="NSL90974.1"/>
    </source>
</evidence>
<dbReference type="InterPro" id="IPR023997">
    <property type="entry name" value="TonB-dep_OMP_SusC/RagA_CS"/>
</dbReference>
<keyword evidence="2 7" id="KW-0813">Transport</keyword>
<proteinExistence type="inferred from homology"/>
<comment type="subcellular location">
    <subcellularLocation>
        <location evidence="1 7">Cell outer membrane</location>
        <topology evidence="1 7">Multi-pass membrane protein</topology>
    </subcellularLocation>
</comment>
<feature type="domain" description="TonB-dependent receptor plug" evidence="8">
    <location>
        <begin position="232"/>
        <end position="336"/>
    </location>
</feature>
<evidence type="ECO:0000256" key="6">
    <source>
        <dbReference type="ARBA" id="ARBA00023237"/>
    </source>
</evidence>
<dbReference type="SUPFAM" id="SSF49464">
    <property type="entry name" value="Carboxypeptidase regulatory domain-like"/>
    <property type="match status" value="1"/>
</dbReference>
<keyword evidence="10" id="KW-1185">Reference proteome</keyword>
<keyword evidence="3 7" id="KW-1134">Transmembrane beta strand</keyword>
<evidence type="ECO:0000256" key="5">
    <source>
        <dbReference type="ARBA" id="ARBA00023136"/>
    </source>
</evidence>
<sequence length="1147" mass="125962">MKKARETIVSRYQGIAKRGGRYFLLTAWLFFACSSILQAGAYSQQLGDVRISLDVRNQPLAKVLSAIEKKTIFRFVYNSVSLQERAAKGITLVAHNKSVEEILREILTPVRLNFGQDGINVLITPAATAAMFISTSPVMAPEPVKGRVISAGGQPLPGVNIKVKGAAQGTITNEKGEFTLQVEPGETLVISYVGFNTVEIPVKGKAHLDITMNEATTSLSQLVVVGYGIQKKTDVTGAIASVKGESLSKMGTTNPIDALQGKVAGLTVSRTGGSPGSMADIRIRGLGTMGNHQPLFIIDGVPGDPYFLNNDDITSMEVLKDAAAAAIYGSRAANGVILITTKTGKKGNASFDFSMFSGTVTPTKRYEFLDADGYRKVHRQMYVNAGRTSFPAYLNDNAGPGWNTNWQDEIGQKGNSRNYTMGIRGGGDVVTFSLSGSLTDEAGTIIGSDFNKKALRSRVDVKKGIFDVDVNIYYANTRRELSKINLKDAYYQSPLLPVFDPSEKYGYALEKDGLPKFQNPVAADNFYDSYNRTQYFVSNGRIAIDLAKGLKYTVNLGYTSSHEFDYSYYPPNKVNGNDPEVLYPYVYNQRSNWEEKLMENLLTWNQAYGKHNISLLGGYTASSQTYDYLNASVIGKSVVRYIDENGNIAEKDVPGGFLDPRFNTLKAGLGGTYGADGSGYVYNRTSLLGRINYSYADKYLVQFTVRRDGSSKFGPDSRYGTFPSIALGWRITEEPFMKSVDWLSNLKLRLSKGKLGNEVVLGNYDAQPRISMGNYSGEGYVQGTGATPWPGSIARDLENRRLRWETVNSSNIGVDFGFLNNALSGSINYFNNRTTDLLVVKRMPSSAGINDPILNVGEIANKGIELELNYTNSYKGLTYDVTGTFSTLKNEVLSLANNGQILQGAGLKFGDHIPTQTRVGSEIGAFYLYRTDGIFRTAAEVTEWNKAHNNIQPKAKPGDVRFIDTNGDGKLDPNDKVYAGTGMPKYEYSLNINLGYKNFDLTIFLQGAGGNKIYNGNRFEMEGMEAGRNFLTTTLNAWTPENINSTMPRAILGDPNGNNRESDRFLENGDYLRLKTLQLGYTVPLSLLNRIHCNRLRIYASGQNLLTFTKYSGLDPEVGRTGISSIGVDRVLYPQTKTIMAGVQLSF</sequence>
<evidence type="ECO:0000256" key="3">
    <source>
        <dbReference type="ARBA" id="ARBA00022452"/>
    </source>
</evidence>
<evidence type="ECO:0000256" key="1">
    <source>
        <dbReference type="ARBA" id="ARBA00004571"/>
    </source>
</evidence>
<dbReference type="PROSITE" id="PS52016">
    <property type="entry name" value="TONB_DEPENDENT_REC_3"/>
    <property type="match status" value="1"/>
</dbReference>
<dbReference type="Gene3D" id="2.40.170.20">
    <property type="entry name" value="TonB-dependent receptor, beta-barrel domain"/>
    <property type="match status" value="1"/>
</dbReference>
<reference evidence="9" key="1">
    <citation type="submission" date="2020-05" db="EMBL/GenBank/DDBJ databases">
        <title>Chitinophaga laudate sp. nov., isolated from a tropical peat swamp.</title>
        <authorList>
            <person name="Goh C.B.S."/>
            <person name="Lee M.S."/>
            <person name="Parimannan S."/>
            <person name="Pasbakhsh P."/>
            <person name="Yule C.M."/>
            <person name="Rajandas H."/>
            <person name="Loke S."/>
            <person name="Croft L."/>
            <person name="Tan J.B.L."/>
        </authorList>
    </citation>
    <scope>NUCLEOTIDE SEQUENCE</scope>
    <source>
        <strain evidence="9">Mgbs1</strain>
    </source>
</reference>
<comment type="caution">
    <text evidence="9">The sequence shown here is derived from an EMBL/GenBank/DDBJ whole genome shotgun (WGS) entry which is preliminary data.</text>
</comment>
<keyword evidence="4 7" id="KW-0812">Transmembrane</keyword>
<dbReference type="AlphaFoldDB" id="A0A9Q5DAZ8"/>
<dbReference type="Gene3D" id="2.170.130.10">
    <property type="entry name" value="TonB-dependent receptor, plug domain"/>
    <property type="match status" value="1"/>
</dbReference>
<dbReference type="Pfam" id="PF13715">
    <property type="entry name" value="CarbopepD_reg_2"/>
    <property type="match status" value="1"/>
</dbReference>
<dbReference type="Pfam" id="PF07715">
    <property type="entry name" value="Plug"/>
    <property type="match status" value="1"/>
</dbReference>
<organism evidence="9 10">
    <name type="scientific">Chitinophaga solisilvae</name>
    <dbReference type="NCBI Taxonomy" id="1233460"/>
    <lineage>
        <taxon>Bacteria</taxon>
        <taxon>Pseudomonadati</taxon>
        <taxon>Bacteroidota</taxon>
        <taxon>Chitinophagia</taxon>
        <taxon>Chitinophagales</taxon>
        <taxon>Chitinophagaceae</taxon>
        <taxon>Chitinophaga</taxon>
    </lineage>
</organism>
<evidence type="ECO:0000256" key="4">
    <source>
        <dbReference type="ARBA" id="ARBA00022692"/>
    </source>
</evidence>
<dbReference type="Proteomes" id="UP000281028">
    <property type="component" value="Unassembled WGS sequence"/>
</dbReference>
<dbReference type="InterPro" id="IPR039426">
    <property type="entry name" value="TonB-dep_rcpt-like"/>
</dbReference>
<evidence type="ECO:0000256" key="7">
    <source>
        <dbReference type="PROSITE-ProRule" id="PRU01360"/>
    </source>
</evidence>
<dbReference type="InterPro" id="IPR008969">
    <property type="entry name" value="CarboxyPept-like_regulatory"/>
</dbReference>
<dbReference type="Gene3D" id="2.60.40.1120">
    <property type="entry name" value="Carboxypeptidase-like, regulatory domain"/>
    <property type="match status" value="1"/>
</dbReference>
<dbReference type="RefSeq" id="WP_158631293.1">
    <property type="nucleotide sequence ID" value="NZ_JAABOK010000026.1"/>
</dbReference>
<keyword evidence="5 7" id="KW-0472">Membrane</keyword>
<keyword evidence="9" id="KW-0675">Receptor</keyword>
<evidence type="ECO:0000259" key="8">
    <source>
        <dbReference type="Pfam" id="PF07715"/>
    </source>
</evidence>
<dbReference type="GO" id="GO:0009279">
    <property type="term" value="C:cell outer membrane"/>
    <property type="evidence" value="ECO:0007669"/>
    <property type="project" value="UniProtKB-SubCell"/>
</dbReference>
<gene>
    <name evidence="9" type="ORF">ECE50_029385</name>
</gene>
<keyword evidence="6 7" id="KW-0998">Cell outer membrane</keyword>
<dbReference type="InterPro" id="IPR012910">
    <property type="entry name" value="Plug_dom"/>
</dbReference>
<dbReference type="InterPro" id="IPR023996">
    <property type="entry name" value="TonB-dep_OMP_SusC/RagA"/>
</dbReference>
<comment type="similarity">
    <text evidence="7">Belongs to the TonB-dependent receptor family.</text>
</comment>
<evidence type="ECO:0000256" key="2">
    <source>
        <dbReference type="ARBA" id="ARBA00022448"/>
    </source>
</evidence>
<dbReference type="InterPro" id="IPR036942">
    <property type="entry name" value="Beta-barrel_TonB_sf"/>
</dbReference>
<dbReference type="EMBL" id="RIAR02000001">
    <property type="protein sequence ID" value="NSL90974.1"/>
    <property type="molecule type" value="Genomic_DNA"/>
</dbReference>
<accession>A0A9Q5DAZ8</accession>
<dbReference type="NCBIfam" id="TIGR04056">
    <property type="entry name" value="OMP_RagA_SusC"/>
    <property type="match status" value="1"/>
</dbReference>
<dbReference type="SUPFAM" id="SSF56935">
    <property type="entry name" value="Porins"/>
    <property type="match status" value="1"/>
</dbReference>
<name>A0A9Q5DAZ8_9BACT</name>
<dbReference type="OrthoDB" id="9768177at2"/>
<dbReference type="InterPro" id="IPR037066">
    <property type="entry name" value="Plug_dom_sf"/>
</dbReference>
<evidence type="ECO:0000313" key="10">
    <source>
        <dbReference type="Proteomes" id="UP000281028"/>
    </source>
</evidence>
<dbReference type="NCBIfam" id="TIGR04057">
    <property type="entry name" value="SusC_RagA_signa"/>
    <property type="match status" value="1"/>
</dbReference>